<evidence type="ECO:0000313" key="4">
    <source>
        <dbReference type="Proteomes" id="UP000243579"/>
    </source>
</evidence>
<dbReference type="PANTHER" id="PTHR16214">
    <property type="entry name" value="TRANSMEMBRANE PROTEIN 260"/>
    <property type="match status" value="1"/>
</dbReference>
<organism evidence="3 4">
    <name type="scientific">Achlya hypogyna</name>
    <name type="common">Oomycete</name>
    <name type="synonym">Protoachlya hypogyna</name>
    <dbReference type="NCBI Taxonomy" id="1202772"/>
    <lineage>
        <taxon>Eukaryota</taxon>
        <taxon>Sar</taxon>
        <taxon>Stramenopiles</taxon>
        <taxon>Oomycota</taxon>
        <taxon>Saprolegniomycetes</taxon>
        <taxon>Saprolegniales</taxon>
        <taxon>Achlyaceae</taxon>
        <taxon>Achlya</taxon>
    </lineage>
</organism>
<evidence type="ECO:0000256" key="1">
    <source>
        <dbReference type="SAM" id="MobiDB-lite"/>
    </source>
</evidence>
<accession>A0A1V9ZH88</accession>
<dbReference type="OrthoDB" id="197432at2759"/>
<feature type="compositionally biased region" description="Basic and acidic residues" evidence="1">
    <location>
        <begin position="772"/>
        <end position="781"/>
    </location>
</feature>
<feature type="transmembrane region" description="Helical" evidence="2">
    <location>
        <begin position="82"/>
        <end position="106"/>
    </location>
</feature>
<keyword evidence="2" id="KW-0812">Transmembrane</keyword>
<proteinExistence type="predicted"/>
<evidence type="ECO:0000256" key="2">
    <source>
        <dbReference type="SAM" id="Phobius"/>
    </source>
</evidence>
<keyword evidence="4" id="KW-1185">Reference proteome</keyword>
<dbReference type="Proteomes" id="UP000243579">
    <property type="component" value="Unassembled WGS sequence"/>
</dbReference>
<dbReference type="EMBL" id="JNBR01000121">
    <property type="protein sequence ID" value="OQR97190.1"/>
    <property type="molecule type" value="Genomic_DNA"/>
</dbReference>
<gene>
    <name evidence="3" type="ORF">ACHHYP_12608</name>
</gene>
<feature type="transmembrane region" description="Helical" evidence="2">
    <location>
        <begin position="138"/>
        <end position="155"/>
    </location>
</feature>
<feature type="region of interest" description="Disordered" evidence="1">
    <location>
        <begin position="751"/>
        <end position="781"/>
    </location>
</feature>
<feature type="transmembrane region" description="Helical" evidence="2">
    <location>
        <begin position="374"/>
        <end position="393"/>
    </location>
</feature>
<sequence length="781" mass="87654">MSKLGSNVGFRDLWPAAVTAGVALPVYVATAFPSVAGGDSGELVAEACIPGGGVAHPPGYPLFLLLLRSVLDMKLLDAPPAYVANLLNAVYAAGAAACITHFVYLYSNKTHGLAAIAGGLMYAFAPLTWEYAVGAEVFALNNLLCGLLFVLCAIFRRTLSPMVAALGALTCGLALSNQHTAILFEIPMIVWVLWHGRSVFRAYHILLFALLFFAGLTPYLHMMEVSATPRKGSWGNASSWMGLLRHLVREEYGTFKLSPVKTNLTETPFERALVYMQDAREQFIGIGFILALYGLWRFDPADLERPRDPANTTIDAPAVEAVEERGDGTLGSAPEQKAMDDLLLLCLLHYVMCFNALANLPLYLPLPRAIHSRFWMQPNIVIALFIGLGLARMHASLNQKVFTTLAKLGAVISAVGLIYLQISTHYPTANHSKKGNVISAYGNALLDTLPPNSILLSYTDINWNSVRYLQACEHKRPDVMHLNFQLMPYHWFQRQHELYPGVTFPQLLQGVSTERGSKGFEQLMRRFVMQNMYTFPTSMYLDLHAVNESALGKDGYYNGFYVTPHGMLWKIHEQKKMPSISKWNKEVKQVWKMYNTTFPLANAAQYPAGSWEFVARKIYYDGLYQRALHHLQYWVETSAKLGKDTTFDEIDDYLFGMRDIVHALDGIYHIAMPIYCISYPKKDIVKNLALSYMRYHGALAIADRQPDRDLPISKQLLSDIQDEAVRMTKEFISINPKDKDIETFQKYVDAIENPPAPEAPTKKSKKKRIKKPRVELTEEEL</sequence>
<comment type="caution">
    <text evidence="3">The sequence shown here is derived from an EMBL/GenBank/DDBJ whole genome shotgun (WGS) entry which is preliminary data.</text>
</comment>
<keyword evidence="2" id="KW-1133">Transmembrane helix</keyword>
<feature type="transmembrane region" description="Helical" evidence="2">
    <location>
        <begin position="12"/>
        <end position="32"/>
    </location>
</feature>
<feature type="transmembrane region" description="Helical" evidence="2">
    <location>
        <begin position="405"/>
        <end position="422"/>
    </location>
</feature>
<reference evidence="3 4" key="1">
    <citation type="journal article" date="2014" name="Genome Biol. Evol.">
        <title>The secreted proteins of Achlya hypogyna and Thraustotheca clavata identify the ancestral oomycete secretome and reveal gene acquisitions by horizontal gene transfer.</title>
        <authorList>
            <person name="Misner I."/>
            <person name="Blouin N."/>
            <person name="Leonard G."/>
            <person name="Richards T.A."/>
            <person name="Lane C.E."/>
        </authorList>
    </citation>
    <scope>NUCLEOTIDE SEQUENCE [LARGE SCALE GENOMIC DNA]</scope>
    <source>
        <strain evidence="3 4">ATCC 48635</strain>
    </source>
</reference>
<feature type="transmembrane region" description="Helical" evidence="2">
    <location>
        <begin position="162"/>
        <end position="194"/>
    </location>
</feature>
<feature type="transmembrane region" description="Helical" evidence="2">
    <location>
        <begin position="342"/>
        <end position="362"/>
    </location>
</feature>
<name>A0A1V9ZH88_ACHHY</name>
<evidence type="ECO:0008006" key="5">
    <source>
        <dbReference type="Google" id="ProtNLM"/>
    </source>
</evidence>
<dbReference type="PANTHER" id="PTHR16214:SF3">
    <property type="entry name" value="TRANSMEMBRANE PROTEIN 260"/>
    <property type="match status" value="1"/>
</dbReference>
<evidence type="ECO:0000313" key="3">
    <source>
        <dbReference type="EMBL" id="OQR97190.1"/>
    </source>
</evidence>
<feature type="compositionally biased region" description="Basic residues" evidence="1">
    <location>
        <begin position="762"/>
        <end position="771"/>
    </location>
</feature>
<dbReference type="InterPro" id="IPR052724">
    <property type="entry name" value="GT117_domain-containing"/>
</dbReference>
<feature type="transmembrane region" description="Helical" evidence="2">
    <location>
        <begin position="200"/>
        <end position="221"/>
    </location>
</feature>
<dbReference type="InterPro" id="IPR021280">
    <property type="entry name" value="TMEM260-like"/>
</dbReference>
<keyword evidence="2" id="KW-0472">Membrane</keyword>
<protein>
    <recommendedName>
        <fullName evidence="5">DUF2723 domain-containing protein</fullName>
    </recommendedName>
</protein>
<feature type="transmembrane region" description="Helical" evidence="2">
    <location>
        <begin position="113"/>
        <end position="132"/>
    </location>
</feature>
<dbReference type="Pfam" id="PF11028">
    <property type="entry name" value="TMEM260-like"/>
    <property type="match status" value="1"/>
</dbReference>
<dbReference type="AlphaFoldDB" id="A0A1V9ZH88"/>